<dbReference type="Gene3D" id="1.10.3720.10">
    <property type="entry name" value="MetI-like"/>
    <property type="match status" value="1"/>
</dbReference>
<dbReference type="PANTHER" id="PTHR30193">
    <property type="entry name" value="ABC TRANSPORTER PERMEASE PROTEIN"/>
    <property type="match status" value="1"/>
</dbReference>
<keyword evidence="3" id="KW-1003">Cell membrane</keyword>
<evidence type="ECO:0000259" key="8">
    <source>
        <dbReference type="PROSITE" id="PS50928"/>
    </source>
</evidence>
<keyword evidence="12" id="KW-1185">Reference proteome</keyword>
<keyword evidence="5 7" id="KW-1133">Transmembrane helix</keyword>
<proteinExistence type="predicted"/>
<dbReference type="InterPro" id="IPR035906">
    <property type="entry name" value="MetI-like_sf"/>
</dbReference>
<dbReference type="SUPFAM" id="SSF161098">
    <property type="entry name" value="MetI-like"/>
    <property type="match status" value="1"/>
</dbReference>
<dbReference type="CDD" id="cd06261">
    <property type="entry name" value="TM_PBP2"/>
    <property type="match status" value="1"/>
</dbReference>
<evidence type="ECO:0000256" key="2">
    <source>
        <dbReference type="ARBA" id="ARBA00022448"/>
    </source>
</evidence>
<feature type="domain" description="ABC transmembrane type-1" evidence="8">
    <location>
        <begin position="77"/>
        <end position="323"/>
    </location>
</feature>
<evidence type="ECO:0000256" key="5">
    <source>
        <dbReference type="ARBA" id="ARBA00022989"/>
    </source>
</evidence>
<comment type="subcellular location">
    <subcellularLocation>
        <location evidence="1">Cell membrane</location>
        <topology evidence="1">Multi-pass membrane protein</topology>
    </subcellularLocation>
</comment>
<evidence type="ECO:0000313" key="12">
    <source>
        <dbReference type="Proteomes" id="UP001152797"/>
    </source>
</evidence>
<feature type="transmembrane region" description="Helical" evidence="7">
    <location>
        <begin position="114"/>
        <end position="134"/>
    </location>
</feature>
<dbReference type="Proteomes" id="UP001152797">
    <property type="component" value="Unassembled WGS sequence"/>
</dbReference>
<dbReference type="GO" id="GO:0005886">
    <property type="term" value="C:plasma membrane"/>
    <property type="evidence" value="ECO:0007669"/>
    <property type="project" value="UniProtKB-SubCell"/>
</dbReference>
<dbReference type="InterPro" id="IPR000515">
    <property type="entry name" value="MetI-like"/>
</dbReference>
<evidence type="ECO:0000256" key="4">
    <source>
        <dbReference type="ARBA" id="ARBA00022692"/>
    </source>
</evidence>
<reference evidence="10" key="2">
    <citation type="submission" date="2024-04" db="EMBL/GenBank/DDBJ databases">
        <authorList>
            <person name="Chen Y."/>
            <person name="Shah S."/>
            <person name="Dougan E. K."/>
            <person name="Thang M."/>
            <person name="Chan C."/>
        </authorList>
    </citation>
    <scope>NUCLEOTIDE SEQUENCE [LARGE SCALE GENOMIC DNA]</scope>
</reference>
<dbReference type="SUPFAM" id="SSF53850">
    <property type="entry name" value="Periplasmic binding protein-like II"/>
    <property type="match status" value="1"/>
</dbReference>
<feature type="transmembrane region" description="Helical" evidence="7">
    <location>
        <begin position="181"/>
        <end position="201"/>
    </location>
</feature>
<feature type="transmembrane region" description="Helical" evidence="7">
    <location>
        <begin position="222"/>
        <end position="244"/>
    </location>
</feature>
<dbReference type="Pfam" id="PF01547">
    <property type="entry name" value="SBP_bac_1"/>
    <property type="match status" value="1"/>
</dbReference>
<dbReference type="PANTHER" id="PTHR30193:SF37">
    <property type="entry name" value="INNER MEMBRANE ABC TRANSPORTER PERMEASE PROTEIN YCJO"/>
    <property type="match status" value="1"/>
</dbReference>
<dbReference type="InterPro" id="IPR006059">
    <property type="entry name" value="SBP"/>
</dbReference>
<evidence type="ECO:0000256" key="3">
    <source>
        <dbReference type="ARBA" id="ARBA00022475"/>
    </source>
</evidence>
<evidence type="ECO:0000256" key="7">
    <source>
        <dbReference type="SAM" id="Phobius"/>
    </source>
</evidence>
<reference evidence="9" key="1">
    <citation type="submission" date="2022-10" db="EMBL/GenBank/DDBJ databases">
        <authorList>
            <person name="Chen Y."/>
            <person name="Dougan E. K."/>
            <person name="Chan C."/>
            <person name="Rhodes N."/>
            <person name="Thang M."/>
        </authorList>
    </citation>
    <scope>NUCLEOTIDE SEQUENCE</scope>
</reference>
<keyword evidence="6 7" id="KW-0472">Membrane</keyword>
<comment type="caution">
    <text evidence="9">The sequence shown here is derived from an EMBL/GenBank/DDBJ whole genome shotgun (WGS) entry which is preliminary data.</text>
</comment>
<evidence type="ECO:0000313" key="10">
    <source>
        <dbReference type="EMBL" id="CAL1125386.1"/>
    </source>
</evidence>
<feature type="transmembrane region" description="Helical" evidence="7">
    <location>
        <begin position="81"/>
        <end position="102"/>
    </location>
</feature>
<dbReference type="OrthoDB" id="5571475at2759"/>
<evidence type="ECO:0000256" key="6">
    <source>
        <dbReference type="ARBA" id="ARBA00023136"/>
    </source>
</evidence>
<evidence type="ECO:0000313" key="9">
    <source>
        <dbReference type="EMBL" id="CAI3972011.1"/>
    </source>
</evidence>
<feature type="transmembrane region" description="Helical" evidence="7">
    <location>
        <begin position="12"/>
        <end position="36"/>
    </location>
</feature>
<dbReference type="GO" id="GO:0055085">
    <property type="term" value="P:transmembrane transport"/>
    <property type="evidence" value="ECO:0007669"/>
    <property type="project" value="InterPro"/>
</dbReference>
<dbReference type="Gene3D" id="3.40.190.10">
    <property type="entry name" value="Periplasmic binding protein-like II"/>
    <property type="match status" value="1"/>
</dbReference>
<dbReference type="EMBL" id="CAMXCT030000001">
    <property type="protein sequence ID" value="CAL4759323.1"/>
    <property type="molecule type" value="Genomic_DNA"/>
</dbReference>
<evidence type="ECO:0000313" key="11">
    <source>
        <dbReference type="EMBL" id="CAL4759323.1"/>
    </source>
</evidence>
<gene>
    <name evidence="9" type="ORF">C1SCF055_LOCUS601</name>
</gene>
<dbReference type="Pfam" id="PF00528">
    <property type="entry name" value="BPD_transp_1"/>
    <property type="match status" value="1"/>
</dbReference>
<dbReference type="EMBL" id="CAMXCT010000001">
    <property type="protein sequence ID" value="CAI3972011.1"/>
    <property type="molecule type" value="Genomic_DNA"/>
</dbReference>
<dbReference type="PROSITE" id="PS50928">
    <property type="entry name" value="ABC_TM1"/>
    <property type="match status" value="1"/>
</dbReference>
<protein>
    <submittedName>
        <fullName evidence="11">Probable ABC transporter permease protein YesP</fullName>
    </submittedName>
</protein>
<keyword evidence="2" id="KW-0813">Transport</keyword>
<dbReference type="AlphaFoldDB" id="A0A9P1BI95"/>
<accession>A0A9P1BI95</accession>
<sequence length="751" mass="83809">MPRKPHTVDRRQLPAALLFVSPWLLGFAVLIVYPFIASLYWSFCRYDLLSSPEWVGTENYRQLLDELLHGGRFGQALWNTAYYALVAVPLSIVLGVWLAVMLSWNIRYRALFRTVFFLPSVVPVVAASVLWLWLLDPRDGLVNYVLSWFGIAGPDWFKSPHVALWPPDWFRGTAGVGSKDALALMSAWGMGNFMLIYMAALQDVPRDLYEAAEIDGANRARRFWHITLPMLSPVIFFNLVMGLIQSVQAFTQVYIVSDGVGEPLGSLRVLSLHLFLAAFKELDMGYASAMAWSTLSAGYSASSIARAVGLIAVGLMIVPAVLAPGSRSEPIPQGRQEVVFWHFWGGRDRAVVEEIVDRFNNSQDEHYVRAVAMPGANLDLKFFLSVTGGDPPDLLNQDDPVVADWAIRDALTPLDKLATPAEISELETWLFPAARALGSFDDRLYALCNGLDIRALYYDKNVLEEFNREPPQTIEEIDELARLIAPPGHDIRRRRYGYVPDSRRLWAWGIVFGGRFYDPATGGITADSRPIVDALSWMASYSEMYGADALLAFRQGDQALTGAAFPLLQGRYAMLMDGQWRVREVEAAVEAANAAGRPAPRIGVVPLPKWKDGPADAGWVNGNFFIVPRGCKNPAGAWQFMKFWSGFGGNEAEAARACVAGGWIPASEQVVQQEVFKQYLKDHPDFATFVHLAASKNQVPWPPIPVAQFYDDQLREAAMAAMYKGEDPKAVLQRTTRRVQQRIDEVLEHED</sequence>
<dbReference type="InterPro" id="IPR051393">
    <property type="entry name" value="ABC_transporter_permease"/>
</dbReference>
<keyword evidence="4 7" id="KW-0812">Transmembrane</keyword>
<organism evidence="9">
    <name type="scientific">Cladocopium goreaui</name>
    <dbReference type="NCBI Taxonomy" id="2562237"/>
    <lineage>
        <taxon>Eukaryota</taxon>
        <taxon>Sar</taxon>
        <taxon>Alveolata</taxon>
        <taxon>Dinophyceae</taxon>
        <taxon>Suessiales</taxon>
        <taxon>Symbiodiniaceae</taxon>
        <taxon>Cladocopium</taxon>
    </lineage>
</organism>
<name>A0A9P1BI95_9DINO</name>
<evidence type="ECO:0000256" key="1">
    <source>
        <dbReference type="ARBA" id="ARBA00004651"/>
    </source>
</evidence>
<dbReference type="EMBL" id="CAMXCT020000001">
    <property type="protein sequence ID" value="CAL1125386.1"/>
    <property type="molecule type" value="Genomic_DNA"/>
</dbReference>